<name>A0ABP7J8T4_9ACTN</name>
<evidence type="ECO:0000313" key="4">
    <source>
        <dbReference type="Proteomes" id="UP001501821"/>
    </source>
</evidence>
<organism evidence="3 4">
    <name type="scientific">Nocardioides panacisoli</name>
    <dbReference type="NCBI Taxonomy" id="627624"/>
    <lineage>
        <taxon>Bacteria</taxon>
        <taxon>Bacillati</taxon>
        <taxon>Actinomycetota</taxon>
        <taxon>Actinomycetes</taxon>
        <taxon>Propionibacteriales</taxon>
        <taxon>Nocardioidaceae</taxon>
        <taxon>Nocardioides</taxon>
    </lineage>
</organism>
<dbReference type="Proteomes" id="UP001501821">
    <property type="component" value="Unassembled WGS sequence"/>
</dbReference>
<dbReference type="InterPro" id="IPR007312">
    <property type="entry name" value="Phosphoesterase"/>
</dbReference>
<dbReference type="PANTHER" id="PTHR31956:SF1">
    <property type="entry name" value="NON-SPECIFIC PHOSPHOLIPASE C1"/>
    <property type="match status" value="1"/>
</dbReference>
<comment type="caution">
    <text evidence="3">The sequence shown here is derived from an EMBL/GenBank/DDBJ whole genome shotgun (WGS) entry which is preliminary data.</text>
</comment>
<keyword evidence="2" id="KW-0843">Virulence</keyword>
<gene>
    <name evidence="3" type="ORF">GCM10022242_41680</name>
</gene>
<keyword evidence="4" id="KW-1185">Reference proteome</keyword>
<reference evidence="4" key="1">
    <citation type="journal article" date="2019" name="Int. J. Syst. Evol. Microbiol.">
        <title>The Global Catalogue of Microorganisms (GCM) 10K type strain sequencing project: providing services to taxonomists for standard genome sequencing and annotation.</title>
        <authorList>
            <consortium name="The Broad Institute Genomics Platform"/>
            <consortium name="The Broad Institute Genome Sequencing Center for Infectious Disease"/>
            <person name="Wu L."/>
            <person name="Ma J."/>
        </authorList>
    </citation>
    <scope>NUCLEOTIDE SEQUENCE [LARGE SCALE GENOMIC DNA]</scope>
    <source>
        <strain evidence="4">JCM 16953</strain>
    </source>
</reference>
<accession>A0ABP7J8T4</accession>
<evidence type="ECO:0000256" key="1">
    <source>
        <dbReference type="ARBA" id="ARBA00022801"/>
    </source>
</evidence>
<dbReference type="Pfam" id="PF04185">
    <property type="entry name" value="Phosphoesterase"/>
    <property type="match status" value="1"/>
</dbReference>
<dbReference type="EMBL" id="BAABAH010000025">
    <property type="protein sequence ID" value="GAA3836699.1"/>
    <property type="molecule type" value="Genomic_DNA"/>
</dbReference>
<keyword evidence="1" id="KW-0378">Hydrolase</keyword>
<dbReference type="Gene3D" id="3.40.720.10">
    <property type="entry name" value="Alkaline Phosphatase, subunit A"/>
    <property type="match status" value="1"/>
</dbReference>
<sequence length="316" mass="34444">MLASLLLGHAAANRGSTQSSRRVARVRRALLVPAVLLALLSGACSSPTDRPATLGLSSADRTASAAPAALPSYDHVVVVVFENHSYSQIKEGAPYFVRLADHGAEMTRSHAVTHPSEPNYLALFGGSTFDVGSDACPLSLHGGHLARQLRRTGHSFRAYSEGLPSAGYTGCTSGRYARKHAPWVNFSSFRQGTHRPYSSFPSDYSSLPDVAFVIPDLCSDMHDCSVRHGNRWLKSHFKDYVAWAREHDSLLLVTFDEDDDGPTNHIYTALAGAHVQTGNYAQRINHYNVLHTIEALFGLPALRNAADAPPIREIWN</sequence>
<dbReference type="PANTHER" id="PTHR31956">
    <property type="entry name" value="NON-SPECIFIC PHOSPHOLIPASE C4-RELATED"/>
    <property type="match status" value="1"/>
</dbReference>
<evidence type="ECO:0000256" key="2">
    <source>
        <dbReference type="ARBA" id="ARBA00023026"/>
    </source>
</evidence>
<protein>
    <submittedName>
        <fullName evidence="3">Alkaline phosphatase family protein</fullName>
    </submittedName>
</protein>
<proteinExistence type="predicted"/>
<evidence type="ECO:0000313" key="3">
    <source>
        <dbReference type="EMBL" id="GAA3836699.1"/>
    </source>
</evidence>
<dbReference type="InterPro" id="IPR017850">
    <property type="entry name" value="Alkaline_phosphatase_core_sf"/>
</dbReference>